<organism evidence="3 5">
    <name type="scientific">Acidipropionibacterium acidipropionici</name>
    <dbReference type="NCBI Taxonomy" id="1748"/>
    <lineage>
        <taxon>Bacteria</taxon>
        <taxon>Bacillati</taxon>
        <taxon>Actinomycetota</taxon>
        <taxon>Actinomycetes</taxon>
        <taxon>Propionibacteriales</taxon>
        <taxon>Propionibacteriaceae</taxon>
        <taxon>Acidipropionibacterium</taxon>
    </lineage>
</organism>
<accession>A0A142KF45</accession>
<feature type="compositionally biased region" description="Polar residues" evidence="1">
    <location>
        <begin position="1"/>
        <end position="13"/>
    </location>
</feature>
<feature type="transmembrane region" description="Helical" evidence="2">
    <location>
        <begin position="143"/>
        <end position="164"/>
    </location>
</feature>
<evidence type="ECO:0000256" key="1">
    <source>
        <dbReference type="SAM" id="MobiDB-lite"/>
    </source>
</evidence>
<protein>
    <recommendedName>
        <fullName evidence="7">DUF4064 domain-containing protein</fullName>
    </recommendedName>
</protein>
<dbReference type="Proteomes" id="UP000075221">
    <property type="component" value="Chromosome"/>
</dbReference>
<dbReference type="KEGG" id="aaci:ASQ49_13885"/>
<dbReference type="GeneID" id="88086095"/>
<evidence type="ECO:0000256" key="2">
    <source>
        <dbReference type="SAM" id="Phobius"/>
    </source>
</evidence>
<sequence>MSQDPDSWRSQQDPWPPDAGPGWNGQYPSDGYPNGAYSNGQPPQGPDPYPSNPYDPYQAGPYQPSADQAWGISSGPADRPSRTGIAAICLVGAALVVSFILSWFSGQAFVDLYRITGVALSSGQDFPDTAATDSAFTRLGLTAMAQVLPTALGVAGIIVGILALKYRTARTTGIAAIVLGVLAPFLSFGMMLLAAAPAI</sequence>
<gene>
    <name evidence="4" type="ORF">A8L58_05230</name>
    <name evidence="3" type="ORF">AXH35_03765</name>
</gene>
<evidence type="ECO:0000313" key="3">
    <source>
        <dbReference type="EMBL" id="AMS04733.1"/>
    </source>
</evidence>
<dbReference type="RefSeq" id="WP_015070556.1">
    <property type="nucleotide sequence ID" value="NZ_CP013126.1"/>
</dbReference>
<keyword evidence="6" id="KW-1185">Reference proteome</keyword>
<evidence type="ECO:0000313" key="4">
    <source>
        <dbReference type="EMBL" id="AOZ46223.1"/>
    </source>
</evidence>
<keyword evidence="2" id="KW-0472">Membrane</keyword>
<dbReference type="OrthoDB" id="9985538at2"/>
<dbReference type="EMBL" id="CP015970">
    <property type="protein sequence ID" value="AOZ46223.1"/>
    <property type="molecule type" value="Genomic_DNA"/>
</dbReference>
<reference evidence="3 5" key="2">
    <citation type="submission" date="2016-02" db="EMBL/GenBank/DDBJ databases">
        <title>Complete Genome Sequence of Propionibacterium acidipropionici ATCC 55737.</title>
        <authorList>
            <person name="Luna Flores C.H."/>
            <person name="Nielsen L.K."/>
            <person name="Marcellin E."/>
        </authorList>
    </citation>
    <scope>NUCLEOTIDE SEQUENCE [LARGE SCALE GENOMIC DNA]</scope>
    <source>
        <strain evidence="3 5">ATCC 55737</strain>
    </source>
</reference>
<evidence type="ECO:0000313" key="6">
    <source>
        <dbReference type="Proteomes" id="UP000178666"/>
    </source>
</evidence>
<feature type="region of interest" description="Disordered" evidence="1">
    <location>
        <begin position="1"/>
        <end position="60"/>
    </location>
</feature>
<reference evidence="4 6" key="1">
    <citation type="journal article" date="2016" name="Plant Dis.">
        <title>Improved production of propionic acid using genome shuffling.</title>
        <authorList>
            <person name="Luna-Flores C.H."/>
            <person name="Palfreyman R.W."/>
            <person name="Kromer J.O."/>
            <person name="Nielsen L.K."/>
            <person name="Marcellin E."/>
        </authorList>
    </citation>
    <scope>NUCLEOTIDE SEQUENCE [LARGE SCALE GENOMIC DNA]</scope>
    <source>
        <strain evidence="4 6">F3E8</strain>
    </source>
</reference>
<keyword evidence="2" id="KW-1133">Transmembrane helix</keyword>
<dbReference type="EMBL" id="CP014352">
    <property type="protein sequence ID" value="AMS04733.1"/>
    <property type="molecule type" value="Genomic_DNA"/>
</dbReference>
<dbReference type="Proteomes" id="UP000178666">
    <property type="component" value="Chromosome"/>
</dbReference>
<feature type="transmembrane region" description="Helical" evidence="2">
    <location>
        <begin position="84"/>
        <end position="104"/>
    </location>
</feature>
<feature type="transmembrane region" description="Helical" evidence="2">
    <location>
        <begin position="176"/>
        <end position="196"/>
    </location>
</feature>
<feature type="compositionally biased region" description="Pro residues" evidence="1">
    <location>
        <begin position="43"/>
        <end position="53"/>
    </location>
</feature>
<keyword evidence="2" id="KW-0812">Transmembrane</keyword>
<evidence type="ECO:0008006" key="7">
    <source>
        <dbReference type="Google" id="ProtNLM"/>
    </source>
</evidence>
<name>A0A142KF45_9ACTN</name>
<dbReference type="AlphaFoldDB" id="A0A142KF45"/>
<proteinExistence type="predicted"/>
<evidence type="ECO:0000313" key="5">
    <source>
        <dbReference type="Proteomes" id="UP000075221"/>
    </source>
</evidence>